<dbReference type="AlphaFoldDB" id="A0A0S2M4E4"/>
<dbReference type="Pfam" id="PF12697">
    <property type="entry name" value="Abhydrolase_6"/>
    <property type="match status" value="1"/>
</dbReference>
<gene>
    <name evidence="2" type="ORF">AS189_09180</name>
</gene>
<dbReference type="InterPro" id="IPR029058">
    <property type="entry name" value="AB_hydrolase_fold"/>
</dbReference>
<dbReference type="GO" id="GO:0046464">
    <property type="term" value="P:acylglycerol catabolic process"/>
    <property type="evidence" value="ECO:0007669"/>
    <property type="project" value="TreeGrafter"/>
</dbReference>
<dbReference type="SUPFAM" id="SSF53474">
    <property type="entry name" value="alpha/beta-Hydrolases"/>
    <property type="match status" value="1"/>
</dbReference>
<dbReference type="OrthoDB" id="9802489at2"/>
<dbReference type="GO" id="GO:0016020">
    <property type="term" value="C:membrane"/>
    <property type="evidence" value="ECO:0007669"/>
    <property type="project" value="TreeGrafter"/>
</dbReference>
<dbReference type="Proteomes" id="UP000059574">
    <property type="component" value="Chromosome"/>
</dbReference>
<organism evidence="2 3">
    <name type="scientific">Arthrobacter alpinus</name>
    <dbReference type="NCBI Taxonomy" id="656366"/>
    <lineage>
        <taxon>Bacteria</taxon>
        <taxon>Bacillati</taxon>
        <taxon>Actinomycetota</taxon>
        <taxon>Actinomycetes</taxon>
        <taxon>Micrococcales</taxon>
        <taxon>Micrococcaceae</taxon>
        <taxon>Arthrobacter</taxon>
    </lineage>
</organism>
<dbReference type="GO" id="GO:0047372">
    <property type="term" value="F:monoacylglycerol lipase activity"/>
    <property type="evidence" value="ECO:0007669"/>
    <property type="project" value="TreeGrafter"/>
</dbReference>
<protein>
    <submittedName>
        <fullName evidence="2">Alpha/beta hydrolase</fullName>
    </submittedName>
</protein>
<dbReference type="Gene3D" id="3.40.50.1820">
    <property type="entry name" value="alpha/beta hydrolase"/>
    <property type="match status" value="1"/>
</dbReference>
<evidence type="ECO:0000313" key="3">
    <source>
        <dbReference type="Proteomes" id="UP000059574"/>
    </source>
</evidence>
<dbReference type="InterPro" id="IPR050266">
    <property type="entry name" value="AB_hydrolase_sf"/>
</dbReference>
<reference evidence="3" key="1">
    <citation type="submission" date="2015-11" db="EMBL/GenBank/DDBJ databases">
        <authorList>
            <person name="Kumar R."/>
            <person name="Singh D."/>
            <person name="Swarnkar M.K."/>
            <person name="Singh A.K."/>
            <person name="Kumar S."/>
        </authorList>
    </citation>
    <scope>NUCLEOTIDE SEQUENCE [LARGE SCALE GENOMIC DNA]</scope>
    <source>
        <strain evidence="3">ERGS4:06</strain>
    </source>
</reference>
<reference evidence="2 3" key="2">
    <citation type="journal article" date="2016" name="J. Biotechnol.">
        <title>Complete genome sequence of Arthrobacter alpinus ERGS4:06, a yellow pigmented bacterium tolerant to cold and radiations isolated from Sikkim Himalaya.</title>
        <authorList>
            <person name="Kumar R."/>
            <person name="Singh D."/>
            <person name="Swarnkar M.K."/>
            <person name="Singh A.K."/>
            <person name="Kumar S."/>
        </authorList>
    </citation>
    <scope>NUCLEOTIDE SEQUENCE [LARGE SCALE GENOMIC DNA]</scope>
    <source>
        <strain evidence="2 3">ERGS4:06</strain>
    </source>
</reference>
<dbReference type="PANTHER" id="PTHR43798">
    <property type="entry name" value="MONOACYLGLYCEROL LIPASE"/>
    <property type="match status" value="1"/>
</dbReference>
<dbReference type="EMBL" id="CP013200">
    <property type="protein sequence ID" value="ALO68446.1"/>
    <property type="molecule type" value="Genomic_DNA"/>
</dbReference>
<proteinExistence type="predicted"/>
<evidence type="ECO:0000313" key="2">
    <source>
        <dbReference type="EMBL" id="ALO68446.1"/>
    </source>
</evidence>
<dbReference type="PANTHER" id="PTHR43798:SF5">
    <property type="entry name" value="MONOACYLGLYCEROL LIPASE ABHD6"/>
    <property type="match status" value="1"/>
</dbReference>
<evidence type="ECO:0000259" key="1">
    <source>
        <dbReference type="Pfam" id="PF12697"/>
    </source>
</evidence>
<dbReference type="InterPro" id="IPR000073">
    <property type="entry name" value="AB_hydrolase_1"/>
</dbReference>
<keyword evidence="2" id="KW-0378">Hydrolase</keyword>
<name>A0A0S2M4E4_9MICC</name>
<sequence>MTENGTVVTTHAPTVKAVLLSPQRPLGNRPLLVVGCSLGTSSVLWEEVGRLLGADADGTEMDVVAWDLPGHGASPASQAPFTVAELAESVVGLVDSIAPGARFHYAGVSLGGAVGLHLGIDHGDRLLSVSVVCSGPKLGTPQAWEERAETVRTLGTPVMIPGSAQRWFAEGFMDRDPALSGRLLNSLRDADRFSYAHCCGALAGFDVRNDLGRIRVPLLAVAGAEDSVATPEMMQEMVEAVNAGATQRAANSNGPADSVAKFVTLPRVAHQASAEAPAEVARLLRDLIAQTQP</sequence>
<feature type="domain" description="AB hydrolase-1" evidence="1">
    <location>
        <begin position="38"/>
        <end position="282"/>
    </location>
</feature>
<accession>A0A0S2M4E4</accession>